<name>A0A5N4B7H9_PHOPY</name>
<gene>
    <name evidence="9" type="ORF">PPYR_02280</name>
</gene>
<dbReference type="OrthoDB" id="6751902at2759"/>
<keyword evidence="5" id="KW-0479">Metal-binding</keyword>
<dbReference type="PANTHER" id="PTHR22930:SF284">
    <property type="entry name" value="DDE TNP4 DOMAIN-CONTAINING PROTEIN"/>
    <property type="match status" value="1"/>
</dbReference>
<keyword evidence="4" id="KW-0540">Nuclease</keyword>
<evidence type="ECO:0000256" key="6">
    <source>
        <dbReference type="ARBA" id="ARBA00022801"/>
    </source>
</evidence>
<evidence type="ECO:0000256" key="5">
    <source>
        <dbReference type="ARBA" id="ARBA00022723"/>
    </source>
</evidence>
<dbReference type="EMBL" id="VVIM01000001">
    <property type="protein sequence ID" value="KAB0805310.1"/>
    <property type="molecule type" value="Genomic_DNA"/>
</dbReference>
<evidence type="ECO:0000259" key="8">
    <source>
        <dbReference type="Pfam" id="PF13359"/>
    </source>
</evidence>
<keyword evidence="7" id="KW-0539">Nucleus</keyword>
<dbReference type="FunCoup" id="A0A5N4B7H9">
    <property type="interactions" value="1"/>
</dbReference>
<comment type="similarity">
    <text evidence="3">Belongs to the HARBI1 family.</text>
</comment>
<evidence type="ECO:0000256" key="2">
    <source>
        <dbReference type="ARBA" id="ARBA00004123"/>
    </source>
</evidence>
<dbReference type="GO" id="GO:0046872">
    <property type="term" value="F:metal ion binding"/>
    <property type="evidence" value="ECO:0007669"/>
    <property type="project" value="UniProtKB-KW"/>
</dbReference>
<comment type="caution">
    <text evidence="9">The sequence shown here is derived from an EMBL/GenBank/DDBJ whole genome shotgun (WGS) entry which is preliminary data.</text>
</comment>
<evidence type="ECO:0000256" key="4">
    <source>
        <dbReference type="ARBA" id="ARBA00022722"/>
    </source>
</evidence>
<feature type="domain" description="DDE Tnp4" evidence="8">
    <location>
        <begin position="171"/>
        <end position="332"/>
    </location>
</feature>
<reference evidence="9 10" key="1">
    <citation type="journal article" date="2018" name="Elife">
        <title>Firefly genomes illuminate parallel origins of bioluminescence in beetles.</title>
        <authorList>
            <person name="Fallon T.R."/>
            <person name="Lower S.E."/>
            <person name="Chang C.H."/>
            <person name="Bessho-Uehara M."/>
            <person name="Martin G.J."/>
            <person name="Bewick A.J."/>
            <person name="Behringer M."/>
            <person name="Debat H.J."/>
            <person name="Wong I."/>
            <person name="Day J.C."/>
            <person name="Suvorov A."/>
            <person name="Silva C.J."/>
            <person name="Stanger-Hall K.F."/>
            <person name="Hall D.W."/>
            <person name="Schmitz R.J."/>
            <person name="Nelson D.R."/>
            <person name="Lewis S.M."/>
            <person name="Shigenobu S."/>
            <person name="Bybee S.M."/>
            <person name="Larracuente A.M."/>
            <person name="Oba Y."/>
            <person name="Weng J.K."/>
        </authorList>
    </citation>
    <scope>NUCLEOTIDE SEQUENCE [LARGE SCALE GENOMIC DNA]</scope>
    <source>
        <strain evidence="9">1611_PpyrPB1</strain>
        <tissue evidence="9">Whole body</tissue>
    </source>
</reference>
<evidence type="ECO:0000256" key="7">
    <source>
        <dbReference type="ARBA" id="ARBA00023242"/>
    </source>
</evidence>
<dbReference type="InterPro" id="IPR045249">
    <property type="entry name" value="HARBI1-like"/>
</dbReference>
<accession>A0A5N4B7H9</accession>
<keyword evidence="10" id="KW-1185">Reference proteome</keyword>
<dbReference type="PANTHER" id="PTHR22930">
    <property type="match status" value="1"/>
</dbReference>
<comment type="cofactor">
    <cofactor evidence="1">
        <name>a divalent metal cation</name>
        <dbReference type="ChEBI" id="CHEBI:60240"/>
    </cofactor>
</comment>
<dbReference type="InterPro" id="IPR027806">
    <property type="entry name" value="HARBI1_dom"/>
</dbReference>
<dbReference type="AlphaFoldDB" id="A0A5N4B7H9"/>
<dbReference type="GO" id="GO:0016787">
    <property type="term" value="F:hydrolase activity"/>
    <property type="evidence" value="ECO:0007669"/>
    <property type="project" value="UniProtKB-KW"/>
</dbReference>
<comment type="subcellular location">
    <subcellularLocation>
        <location evidence="2">Nucleus</location>
    </subcellularLocation>
</comment>
<evidence type="ECO:0000313" key="9">
    <source>
        <dbReference type="EMBL" id="KAB0805310.1"/>
    </source>
</evidence>
<sequence>MDYKKQVAASVIIIQTQLQRTRKKRKVWVKEWLKKRTTLSHMNLLSELKLVAEDYRNYLRMDEDLFITLLEKMKPLIQKKNTLMRDAVTAEERLICTLRYLARGRSLEDLKFSAVISPQALGRIIPETCIAIFNVLLADGYIKFPSTEEEWLKIARDFNVRWNFPNRGGAIDGKHVRITKPINSGSYYYNYKEYFSVVLMAIVNANYEFISVNVGTNGRVSDGGVIENTTFHKKLISEKLNLPKNEKTAEHMNFVFIADDAFALHKNLIKPYPFKGLSKQKRIYNYRLSRARRVVENAFGIMANRFRIFHTAMNLKPEKIDNVILAACALHNFLRIHCKSKYTGSGSLDVEDTENRALIPGEWRKDEEVLGQLQQSTRNSSDEAKGTRDLYCTFFNSTGAVPWQEDMI</sequence>
<dbReference type="GO" id="GO:0004518">
    <property type="term" value="F:nuclease activity"/>
    <property type="evidence" value="ECO:0007669"/>
    <property type="project" value="UniProtKB-KW"/>
</dbReference>
<dbReference type="GO" id="GO:0005634">
    <property type="term" value="C:nucleus"/>
    <property type="evidence" value="ECO:0007669"/>
    <property type="project" value="UniProtKB-SubCell"/>
</dbReference>
<dbReference type="Pfam" id="PF13359">
    <property type="entry name" value="DDE_Tnp_4"/>
    <property type="match status" value="1"/>
</dbReference>
<evidence type="ECO:0000256" key="3">
    <source>
        <dbReference type="ARBA" id="ARBA00006958"/>
    </source>
</evidence>
<dbReference type="Proteomes" id="UP000327044">
    <property type="component" value="Unassembled WGS sequence"/>
</dbReference>
<keyword evidence="6" id="KW-0378">Hydrolase</keyword>
<organism evidence="9 10">
    <name type="scientific">Photinus pyralis</name>
    <name type="common">Common eastern firefly</name>
    <name type="synonym">Lampyris pyralis</name>
    <dbReference type="NCBI Taxonomy" id="7054"/>
    <lineage>
        <taxon>Eukaryota</taxon>
        <taxon>Metazoa</taxon>
        <taxon>Ecdysozoa</taxon>
        <taxon>Arthropoda</taxon>
        <taxon>Hexapoda</taxon>
        <taxon>Insecta</taxon>
        <taxon>Pterygota</taxon>
        <taxon>Neoptera</taxon>
        <taxon>Endopterygota</taxon>
        <taxon>Coleoptera</taxon>
        <taxon>Polyphaga</taxon>
        <taxon>Elateriformia</taxon>
        <taxon>Elateroidea</taxon>
        <taxon>Lampyridae</taxon>
        <taxon>Lampyrinae</taxon>
        <taxon>Photinus</taxon>
    </lineage>
</organism>
<proteinExistence type="inferred from homology"/>
<protein>
    <recommendedName>
        <fullName evidence="8">DDE Tnp4 domain-containing protein</fullName>
    </recommendedName>
</protein>
<evidence type="ECO:0000313" key="10">
    <source>
        <dbReference type="Proteomes" id="UP000327044"/>
    </source>
</evidence>
<evidence type="ECO:0000256" key="1">
    <source>
        <dbReference type="ARBA" id="ARBA00001968"/>
    </source>
</evidence>
<dbReference type="InParanoid" id="A0A5N4B7H9"/>